<dbReference type="EMBL" id="VIIS01001754">
    <property type="protein sequence ID" value="KAF0293289.1"/>
    <property type="molecule type" value="Genomic_DNA"/>
</dbReference>
<organism evidence="1 2">
    <name type="scientific">Amphibalanus amphitrite</name>
    <name type="common">Striped barnacle</name>
    <name type="synonym">Balanus amphitrite</name>
    <dbReference type="NCBI Taxonomy" id="1232801"/>
    <lineage>
        <taxon>Eukaryota</taxon>
        <taxon>Metazoa</taxon>
        <taxon>Ecdysozoa</taxon>
        <taxon>Arthropoda</taxon>
        <taxon>Crustacea</taxon>
        <taxon>Multicrustacea</taxon>
        <taxon>Cirripedia</taxon>
        <taxon>Thoracica</taxon>
        <taxon>Thoracicalcarea</taxon>
        <taxon>Balanomorpha</taxon>
        <taxon>Balanoidea</taxon>
        <taxon>Balanidae</taxon>
        <taxon>Amphibalaninae</taxon>
        <taxon>Amphibalanus</taxon>
    </lineage>
</organism>
<comment type="caution">
    <text evidence="1">The sequence shown here is derived from an EMBL/GenBank/DDBJ whole genome shotgun (WGS) entry which is preliminary data.</text>
</comment>
<reference evidence="1 2" key="1">
    <citation type="submission" date="2019-07" db="EMBL/GenBank/DDBJ databases">
        <title>Draft genome assembly of a fouling barnacle, Amphibalanus amphitrite (Darwin, 1854): The first reference genome for Thecostraca.</title>
        <authorList>
            <person name="Kim W."/>
        </authorList>
    </citation>
    <scope>NUCLEOTIDE SEQUENCE [LARGE SCALE GENOMIC DNA]</scope>
    <source>
        <strain evidence="1">SNU_AA5</strain>
        <tissue evidence="1">Soma without cirri and trophi</tissue>
    </source>
</reference>
<evidence type="ECO:0000313" key="2">
    <source>
        <dbReference type="Proteomes" id="UP000440578"/>
    </source>
</evidence>
<dbReference type="Proteomes" id="UP000440578">
    <property type="component" value="Unassembled WGS sequence"/>
</dbReference>
<proteinExistence type="predicted"/>
<keyword evidence="2" id="KW-1185">Reference proteome</keyword>
<sequence length="142" mass="16100">MLVPVTLPDLPSQSVTPQRVVLALSSDELACEGSDGWLAAQVDDQQRTASSLKDVRRFRRFLGWIDISLERFDLEHERPRMTSEHVTNVLERTPEADVVYKEAKESRDVPMTVLLVWRAGWPSHVTGVTVQNMREAKVCLNS</sequence>
<name>A0A6A4VJQ1_AMPAM</name>
<protein>
    <submittedName>
        <fullName evidence="1">Uncharacterized protein</fullName>
    </submittedName>
</protein>
<gene>
    <name evidence="1" type="ORF">FJT64_008817</name>
</gene>
<accession>A0A6A4VJQ1</accession>
<dbReference type="AlphaFoldDB" id="A0A6A4VJQ1"/>
<evidence type="ECO:0000313" key="1">
    <source>
        <dbReference type="EMBL" id="KAF0293289.1"/>
    </source>
</evidence>